<dbReference type="InterPro" id="IPR008491">
    <property type="entry name" value="CDK5RAP3"/>
</dbReference>
<gene>
    <name evidence="2" type="ORF">KSP39_PZI017995</name>
</gene>
<accession>A0AAP0B3F1</accession>
<dbReference type="EMBL" id="JBBWWQ010000016">
    <property type="protein sequence ID" value="KAK8926022.1"/>
    <property type="molecule type" value="Genomic_DNA"/>
</dbReference>
<sequence>MQDSEEIRNLPIDIAFARLGEWLVDRKKIPADWRKRMISIRAKISSAFSSLPKDLHPFFLTLDVEAIGYLEAKVIYNTLLNATTESRNFFGRLSGSAGEWESIVRAYEKDYLFLGEAANIIAQNGNYEIPYQKKQVQKCQQQLAELDRRELEINRNAALSATKYSESCQELGLKGQNVRLELVETAKSLPAIFSRILDVLNGDSVLKAIEYYRNFCRDAHSEKEESVVVVLPFLSNLHENPPSLYISISLEIENSLKDKSELDPDYPMAVEGSADMDVAITGIDWNLSVDDQIDWDESENELCWDISTENPKVYATEHLDSPNCPAAILRFTASLLCLCALTECLWCLCLSVGCVSSCLTLVRVVSLENSYNSLISLNDTAEILSTKAIDLDLFFMGRLDLHGLAREELFSNIKLQQEATLLLASTESVLDLPNSYSQLKSFLSQRLAEMGSEDTSSLQHQVQAVAPIVLQQYAPDALEVFLSELSLAISLLTDRRTRDFIMILNSKRFLDRLVSTLEEKKQHEVKLRNSLRDLGVRRRELQNTLASTWSKQEATVVRTRELKKLCESMLSSVFNGRPINIIGEINSMLGST</sequence>
<dbReference type="Pfam" id="PF05600">
    <property type="entry name" value="CDK5RAP3"/>
    <property type="match status" value="1"/>
</dbReference>
<dbReference type="AlphaFoldDB" id="A0AAP0B3F1"/>
<protein>
    <submittedName>
        <fullName evidence="2">CDK5RAP3-like protein</fullName>
    </submittedName>
</protein>
<name>A0AAP0B3F1_9ASPA</name>
<dbReference type="PANTHER" id="PTHR14894">
    <property type="entry name" value="CDK5 REGULATORY SUBUNIT-ASSOCIATED PROTEIN 3"/>
    <property type="match status" value="1"/>
</dbReference>
<dbReference type="GO" id="GO:0007346">
    <property type="term" value="P:regulation of mitotic cell cycle"/>
    <property type="evidence" value="ECO:0007669"/>
    <property type="project" value="TreeGrafter"/>
</dbReference>
<reference evidence="2 3" key="1">
    <citation type="journal article" date="2022" name="Nat. Plants">
        <title>Genomes of leafy and leafless Platanthera orchids illuminate the evolution of mycoheterotrophy.</title>
        <authorList>
            <person name="Li M.H."/>
            <person name="Liu K.W."/>
            <person name="Li Z."/>
            <person name="Lu H.C."/>
            <person name="Ye Q.L."/>
            <person name="Zhang D."/>
            <person name="Wang J.Y."/>
            <person name="Li Y.F."/>
            <person name="Zhong Z.M."/>
            <person name="Liu X."/>
            <person name="Yu X."/>
            <person name="Liu D.K."/>
            <person name="Tu X.D."/>
            <person name="Liu B."/>
            <person name="Hao Y."/>
            <person name="Liao X.Y."/>
            <person name="Jiang Y.T."/>
            <person name="Sun W.H."/>
            <person name="Chen J."/>
            <person name="Chen Y.Q."/>
            <person name="Ai Y."/>
            <person name="Zhai J.W."/>
            <person name="Wu S.S."/>
            <person name="Zhou Z."/>
            <person name="Hsiao Y.Y."/>
            <person name="Wu W.L."/>
            <person name="Chen Y.Y."/>
            <person name="Lin Y.F."/>
            <person name="Hsu J.L."/>
            <person name="Li C.Y."/>
            <person name="Wang Z.W."/>
            <person name="Zhao X."/>
            <person name="Zhong W.Y."/>
            <person name="Ma X.K."/>
            <person name="Ma L."/>
            <person name="Huang J."/>
            <person name="Chen G.Z."/>
            <person name="Huang M.Z."/>
            <person name="Huang L."/>
            <person name="Peng D.H."/>
            <person name="Luo Y.B."/>
            <person name="Zou S.Q."/>
            <person name="Chen S.P."/>
            <person name="Lan S."/>
            <person name="Tsai W.C."/>
            <person name="Van de Peer Y."/>
            <person name="Liu Z.J."/>
        </authorList>
    </citation>
    <scope>NUCLEOTIDE SEQUENCE [LARGE SCALE GENOMIC DNA]</scope>
    <source>
        <strain evidence="2">Lor287</strain>
    </source>
</reference>
<dbReference type="PANTHER" id="PTHR14894:SF0">
    <property type="entry name" value="CDK5 REGULATORY SUBUNIT-ASSOCIATED PROTEIN 3"/>
    <property type="match status" value="1"/>
</dbReference>
<evidence type="ECO:0000313" key="2">
    <source>
        <dbReference type="EMBL" id="KAK8926022.1"/>
    </source>
</evidence>
<dbReference type="GO" id="GO:0012505">
    <property type="term" value="C:endomembrane system"/>
    <property type="evidence" value="ECO:0007669"/>
    <property type="project" value="TreeGrafter"/>
</dbReference>
<organism evidence="2 3">
    <name type="scientific">Platanthera zijinensis</name>
    <dbReference type="NCBI Taxonomy" id="2320716"/>
    <lineage>
        <taxon>Eukaryota</taxon>
        <taxon>Viridiplantae</taxon>
        <taxon>Streptophyta</taxon>
        <taxon>Embryophyta</taxon>
        <taxon>Tracheophyta</taxon>
        <taxon>Spermatophyta</taxon>
        <taxon>Magnoliopsida</taxon>
        <taxon>Liliopsida</taxon>
        <taxon>Asparagales</taxon>
        <taxon>Orchidaceae</taxon>
        <taxon>Orchidoideae</taxon>
        <taxon>Orchideae</taxon>
        <taxon>Orchidinae</taxon>
        <taxon>Platanthera</taxon>
    </lineage>
</organism>
<dbReference type="Proteomes" id="UP001418222">
    <property type="component" value="Unassembled WGS sequence"/>
</dbReference>
<evidence type="ECO:0000256" key="1">
    <source>
        <dbReference type="ARBA" id="ARBA00007478"/>
    </source>
</evidence>
<comment type="similarity">
    <text evidence="1">Belongs to the CDK5RAP3 family.</text>
</comment>
<keyword evidence="3" id="KW-1185">Reference proteome</keyword>
<proteinExistence type="inferred from homology"/>
<comment type="caution">
    <text evidence="2">The sequence shown here is derived from an EMBL/GenBank/DDBJ whole genome shotgun (WGS) entry which is preliminary data.</text>
</comment>
<evidence type="ECO:0000313" key="3">
    <source>
        <dbReference type="Proteomes" id="UP001418222"/>
    </source>
</evidence>